<dbReference type="InterPro" id="IPR000719">
    <property type="entry name" value="Prot_kinase_dom"/>
</dbReference>
<dbReference type="CDD" id="cd13118">
    <property type="entry name" value="POLO_box_1"/>
    <property type="match status" value="1"/>
</dbReference>
<dbReference type="GO" id="GO:0000776">
    <property type="term" value="C:kinetochore"/>
    <property type="evidence" value="ECO:0007669"/>
    <property type="project" value="TreeGrafter"/>
</dbReference>
<protein>
    <recommendedName>
        <fullName evidence="8">Serine/threonine-protein kinase</fullName>
        <ecNumber evidence="8">2.7.11.21</ecNumber>
    </recommendedName>
</protein>
<keyword evidence="1 8" id="KW-0723">Serine/threonine-protein kinase</keyword>
<dbReference type="EMBL" id="CAJVPL010003040">
    <property type="protein sequence ID" value="CAG8624897.1"/>
    <property type="molecule type" value="Genomic_DNA"/>
</dbReference>
<dbReference type="OrthoDB" id="408964at2759"/>
<dbReference type="GO" id="GO:0000922">
    <property type="term" value="C:spindle pole"/>
    <property type="evidence" value="ECO:0007669"/>
    <property type="project" value="TreeGrafter"/>
</dbReference>
<dbReference type="InterPro" id="IPR033695">
    <property type="entry name" value="POLO_box_2"/>
</dbReference>
<dbReference type="Proteomes" id="UP000789831">
    <property type="component" value="Unassembled WGS sequence"/>
</dbReference>
<dbReference type="PROSITE" id="PS00108">
    <property type="entry name" value="PROTEIN_KINASE_ST"/>
    <property type="match status" value="1"/>
</dbReference>
<dbReference type="InterPro" id="IPR008271">
    <property type="entry name" value="Ser/Thr_kinase_AS"/>
</dbReference>
<evidence type="ECO:0000256" key="4">
    <source>
        <dbReference type="ARBA" id="ARBA00022741"/>
    </source>
</evidence>
<keyword evidence="2 8" id="KW-0808">Transferase</keyword>
<dbReference type="InterPro" id="IPR011009">
    <property type="entry name" value="Kinase-like_dom_sf"/>
</dbReference>
<accession>A0A9N9D3K1</accession>
<dbReference type="SMART" id="SM00220">
    <property type="entry name" value="S_TKc"/>
    <property type="match status" value="1"/>
</dbReference>
<feature type="domain" description="POLO box" evidence="11">
    <location>
        <begin position="513"/>
        <end position="594"/>
    </location>
</feature>
<reference evidence="12" key="1">
    <citation type="submission" date="2021-06" db="EMBL/GenBank/DDBJ databases">
        <authorList>
            <person name="Kallberg Y."/>
            <person name="Tangrot J."/>
            <person name="Rosling A."/>
        </authorList>
    </citation>
    <scope>NUCLEOTIDE SEQUENCE</scope>
    <source>
        <strain evidence="12">MT106</strain>
    </source>
</reference>
<feature type="binding site" evidence="7">
    <location>
        <position position="60"/>
    </location>
    <ligand>
        <name>ATP</name>
        <dbReference type="ChEBI" id="CHEBI:30616"/>
    </ligand>
</feature>
<evidence type="ECO:0000256" key="8">
    <source>
        <dbReference type="RuleBase" id="RU361162"/>
    </source>
</evidence>
<dbReference type="GO" id="GO:0005737">
    <property type="term" value="C:cytoplasm"/>
    <property type="evidence" value="ECO:0007669"/>
    <property type="project" value="TreeGrafter"/>
</dbReference>
<dbReference type="InterPro" id="IPR017441">
    <property type="entry name" value="Protein_kinase_ATP_BS"/>
</dbReference>
<dbReference type="PROSITE" id="PS50011">
    <property type="entry name" value="PROTEIN_KINASE_DOM"/>
    <property type="match status" value="1"/>
</dbReference>
<keyword evidence="5 8" id="KW-0418">Kinase</keyword>
<dbReference type="PANTHER" id="PTHR24345">
    <property type="entry name" value="SERINE/THREONINE-PROTEIN KINASE PLK"/>
    <property type="match status" value="1"/>
</dbReference>
<dbReference type="AlphaFoldDB" id="A0A9N9D3K1"/>
<feature type="region of interest" description="Disordered" evidence="9">
    <location>
        <begin position="1"/>
        <end position="26"/>
    </location>
</feature>
<dbReference type="PROSITE" id="PS50078">
    <property type="entry name" value="POLO_BOX"/>
    <property type="match status" value="2"/>
</dbReference>
<dbReference type="Pfam" id="PF00659">
    <property type="entry name" value="POLO_box"/>
    <property type="match status" value="2"/>
</dbReference>
<comment type="catalytic activity">
    <reaction evidence="8">
        <text>L-threonyl-[protein] + ATP = O-phospho-L-threonyl-[protein] + ADP + H(+)</text>
        <dbReference type="Rhea" id="RHEA:46608"/>
        <dbReference type="Rhea" id="RHEA-COMP:11060"/>
        <dbReference type="Rhea" id="RHEA-COMP:11605"/>
        <dbReference type="ChEBI" id="CHEBI:15378"/>
        <dbReference type="ChEBI" id="CHEBI:30013"/>
        <dbReference type="ChEBI" id="CHEBI:30616"/>
        <dbReference type="ChEBI" id="CHEBI:61977"/>
        <dbReference type="ChEBI" id="CHEBI:456216"/>
        <dbReference type="EC" id="2.7.11.21"/>
    </reaction>
</comment>
<dbReference type="Gene3D" id="1.10.510.10">
    <property type="entry name" value="Transferase(Phosphotransferase) domain 1"/>
    <property type="match status" value="1"/>
</dbReference>
<dbReference type="FunFam" id="1.10.510.10:FF:000571">
    <property type="entry name" value="Maternal embryonic leucine zipper kinase"/>
    <property type="match status" value="1"/>
</dbReference>
<dbReference type="Pfam" id="PF00069">
    <property type="entry name" value="Pkinase"/>
    <property type="match status" value="1"/>
</dbReference>
<dbReference type="GO" id="GO:0007052">
    <property type="term" value="P:mitotic spindle organization"/>
    <property type="evidence" value="ECO:0007669"/>
    <property type="project" value="TreeGrafter"/>
</dbReference>
<dbReference type="Gene3D" id="3.30.200.20">
    <property type="entry name" value="Phosphorylase Kinase, domain 1"/>
    <property type="match status" value="1"/>
</dbReference>
<dbReference type="Gene3D" id="3.30.1120.30">
    <property type="entry name" value="POLO box domain"/>
    <property type="match status" value="2"/>
</dbReference>
<dbReference type="InterPro" id="IPR036947">
    <property type="entry name" value="POLO_box_dom_sf"/>
</dbReference>
<evidence type="ECO:0000313" key="12">
    <source>
        <dbReference type="EMBL" id="CAG8624897.1"/>
    </source>
</evidence>
<dbReference type="FunFam" id="3.30.200.20:FF:000042">
    <property type="entry name" value="Aurora kinase A"/>
    <property type="match status" value="1"/>
</dbReference>
<dbReference type="GO" id="GO:0004674">
    <property type="term" value="F:protein serine/threonine kinase activity"/>
    <property type="evidence" value="ECO:0007669"/>
    <property type="project" value="UniProtKB-KW"/>
</dbReference>
<feature type="region of interest" description="Disordered" evidence="9">
    <location>
        <begin position="305"/>
        <end position="324"/>
    </location>
</feature>
<evidence type="ECO:0000256" key="6">
    <source>
        <dbReference type="ARBA" id="ARBA00022840"/>
    </source>
</evidence>
<keyword evidence="6 7" id="KW-0067">ATP-binding</keyword>
<evidence type="ECO:0000256" key="3">
    <source>
        <dbReference type="ARBA" id="ARBA00022737"/>
    </source>
</evidence>
<dbReference type="EC" id="2.7.11.21" evidence="8"/>
<dbReference type="GO" id="GO:0005524">
    <property type="term" value="F:ATP binding"/>
    <property type="evidence" value="ECO:0007669"/>
    <property type="project" value="UniProtKB-UniRule"/>
</dbReference>
<evidence type="ECO:0000313" key="13">
    <source>
        <dbReference type="Proteomes" id="UP000789831"/>
    </source>
</evidence>
<dbReference type="SUPFAM" id="SSF56112">
    <property type="entry name" value="Protein kinase-like (PK-like)"/>
    <property type="match status" value="1"/>
</dbReference>
<evidence type="ECO:0000256" key="9">
    <source>
        <dbReference type="SAM" id="MobiDB-lite"/>
    </source>
</evidence>
<dbReference type="InterPro" id="IPR000959">
    <property type="entry name" value="POLO_box_dom"/>
</dbReference>
<dbReference type="PROSITE" id="PS00107">
    <property type="entry name" value="PROTEIN_KINASE_ATP"/>
    <property type="match status" value="1"/>
</dbReference>
<dbReference type="PANTHER" id="PTHR24345:SF0">
    <property type="entry name" value="CELL CYCLE SERINE_THREONINE-PROTEIN KINASE CDC5_MSD2"/>
    <property type="match status" value="1"/>
</dbReference>
<dbReference type="InterPro" id="IPR033701">
    <property type="entry name" value="POLO_box_1"/>
</dbReference>
<evidence type="ECO:0000256" key="2">
    <source>
        <dbReference type="ARBA" id="ARBA00022679"/>
    </source>
</evidence>
<evidence type="ECO:0000259" key="11">
    <source>
        <dbReference type="PROSITE" id="PS50078"/>
    </source>
</evidence>
<evidence type="ECO:0000256" key="1">
    <source>
        <dbReference type="ARBA" id="ARBA00022527"/>
    </source>
</evidence>
<name>A0A9N9D3K1_9GLOM</name>
<dbReference type="SUPFAM" id="SSF82615">
    <property type="entry name" value="Polo-box domain"/>
    <property type="match status" value="2"/>
</dbReference>
<dbReference type="GO" id="GO:0005634">
    <property type="term" value="C:nucleus"/>
    <property type="evidence" value="ECO:0007669"/>
    <property type="project" value="TreeGrafter"/>
</dbReference>
<sequence length="607" mass="69298">MTDRIRNSTTNQPHHTNEPPVQIKARKTRQEYTRRGLLGEGGFAKCYAVVDLKENLYAAKVVWKESLSKNPKNKPKLLSEIKIHKLMDHPNIVRFHEAFEDDAFVYLILEHCPNKTLLEMNKFRKRLTEPEVRFFLCQILDACRYMHRASVIHRDLKLANLLLSEDMKVKIGDFGLATQLQDASERKKTICGTPNYIAPEVLFDKTGHSYEVDIWSVGVIVYTLLFGKPPFQTKGNVEDIYRKIKEHKYDFPSNISVSSDAKDLINYMLTQQPASAQHRPSAKPFLLQRLHANKTTNVCTTNKTGFRSNTDSSPAGCITRQPKQASTDDNWTKRFIATLKTINHKKTTNICTTNKTGFRSNTDSSPAAFKTHQHSAIGAAYDTIERAFAESKLEKFQIPSPLSSSEAPAPPAVFITKWIDYSTKFGIGYELTDGSVGMYLNDKSTLVLSPDELHFEFISTRLKRSLHTLKDYPSSLAKKVGLLNNFKSALAKPMFKSYPYSCVDKNRTDGMIFLTKYTKTAHGILFRLSNRVVQVNFYDHHKFLLSDDGRVVTWINSDQEMKTLHVNNEIFSGQYPVIVSRLKYIREILKRMLAGRENNDNSKKSSE</sequence>
<feature type="domain" description="Protein kinase" evidence="10">
    <location>
        <begin position="32"/>
        <end position="294"/>
    </location>
</feature>
<proteinExistence type="inferred from homology"/>
<keyword evidence="3" id="KW-0677">Repeat</keyword>
<organism evidence="12 13">
    <name type="scientific">Ambispora gerdemannii</name>
    <dbReference type="NCBI Taxonomy" id="144530"/>
    <lineage>
        <taxon>Eukaryota</taxon>
        <taxon>Fungi</taxon>
        <taxon>Fungi incertae sedis</taxon>
        <taxon>Mucoromycota</taxon>
        <taxon>Glomeromycotina</taxon>
        <taxon>Glomeromycetes</taxon>
        <taxon>Archaeosporales</taxon>
        <taxon>Ambisporaceae</taxon>
        <taxon>Ambispora</taxon>
    </lineage>
</organism>
<evidence type="ECO:0000256" key="5">
    <source>
        <dbReference type="ARBA" id="ARBA00022777"/>
    </source>
</evidence>
<dbReference type="CDD" id="cd14099">
    <property type="entry name" value="STKc_PLK"/>
    <property type="match status" value="1"/>
</dbReference>
<evidence type="ECO:0000259" key="10">
    <source>
        <dbReference type="PROSITE" id="PS50011"/>
    </source>
</evidence>
<feature type="domain" description="POLO box" evidence="11">
    <location>
        <begin position="414"/>
        <end position="492"/>
    </location>
</feature>
<evidence type="ECO:0000256" key="7">
    <source>
        <dbReference type="PROSITE-ProRule" id="PRU10141"/>
    </source>
</evidence>
<dbReference type="CDD" id="cd13117">
    <property type="entry name" value="POLO_box_2"/>
    <property type="match status" value="1"/>
</dbReference>
<gene>
    <name evidence="12" type="ORF">AGERDE_LOCUS10236</name>
</gene>
<dbReference type="GO" id="GO:0005816">
    <property type="term" value="C:spindle pole body"/>
    <property type="evidence" value="ECO:0007669"/>
    <property type="project" value="TreeGrafter"/>
</dbReference>
<keyword evidence="13" id="KW-1185">Reference proteome</keyword>
<comment type="similarity">
    <text evidence="8">Belongs to the protein kinase superfamily. Ser/Thr protein kinase family. CDC5/Polo subfamily.</text>
</comment>
<comment type="caution">
    <text evidence="12">The sequence shown here is derived from an EMBL/GenBank/DDBJ whole genome shotgun (WGS) entry which is preliminary data.</text>
</comment>
<keyword evidence="4 7" id="KW-0547">Nucleotide-binding</keyword>